<organism evidence="2 3">
    <name type="scientific">Fodinicola feengrottensis</name>
    <dbReference type="NCBI Taxonomy" id="435914"/>
    <lineage>
        <taxon>Bacteria</taxon>
        <taxon>Bacillati</taxon>
        <taxon>Actinomycetota</taxon>
        <taxon>Actinomycetes</taxon>
        <taxon>Mycobacteriales</taxon>
        <taxon>Fodinicola</taxon>
    </lineage>
</organism>
<evidence type="ECO:0000256" key="1">
    <source>
        <dbReference type="SAM" id="MobiDB-lite"/>
    </source>
</evidence>
<evidence type="ECO:0000313" key="2">
    <source>
        <dbReference type="EMBL" id="GAA1682781.1"/>
    </source>
</evidence>
<gene>
    <name evidence="2" type="ORF">GCM10009765_34940</name>
</gene>
<feature type="region of interest" description="Disordered" evidence="1">
    <location>
        <begin position="1"/>
        <end position="58"/>
    </location>
</feature>
<proteinExistence type="predicted"/>
<keyword evidence="3" id="KW-1185">Reference proteome</keyword>
<dbReference type="EMBL" id="BAAANY010000010">
    <property type="protein sequence ID" value="GAA1682781.1"/>
    <property type="molecule type" value="Genomic_DNA"/>
</dbReference>
<evidence type="ECO:0000313" key="3">
    <source>
        <dbReference type="Proteomes" id="UP001500618"/>
    </source>
</evidence>
<name>A0ABN2H6G7_9ACTN</name>
<accession>A0ABN2H6G7</accession>
<sequence>MSPTATDTAVTFAAPLDADTPPDEPPLEPLAPDVPPLEPPEAPPPDEPPLELEDPPKDSATVCEAWAVPVAWTVSETVVLATFAVRYVGLLLALDPVVTAQAPPPTATTTTTTPAITHAGFSRMRRCIPRFYGASL</sequence>
<reference evidence="2 3" key="1">
    <citation type="journal article" date="2019" name="Int. J. Syst. Evol. Microbiol.">
        <title>The Global Catalogue of Microorganisms (GCM) 10K type strain sequencing project: providing services to taxonomists for standard genome sequencing and annotation.</title>
        <authorList>
            <consortium name="The Broad Institute Genomics Platform"/>
            <consortium name="The Broad Institute Genome Sequencing Center for Infectious Disease"/>
            <person name="Wu L."/>
            <person name="Ma J."/>
        </authorList>
    </citation>
    <scope>NUCLEOTIDE SEQUENCE [LARGE SCALE GENOMIC DNA]</scope>
    <source>
        <strain evidence="2 3">JCM 14718</strain>
    </source>
</reference>
<dbReference type="RefSeq" id="WP_344311304.1">
    <property type="nucleotide sequence ID" value="NZ_BAAANY010000010.1"/>
</dbReference>
<protein>
    <submittedName>
        <fullName evidence="2">Uncharacterized protein</fullName>
    </submittedName>
</protein>
<dbReference type="Proteomes" id="UP001500618">
    <property type="component" value="Unassembled WGS sequence"/>
</dbReference>
<feature type="compositionally biased region" description="Pro residues" evidence="1">
    <location>
        <begin position="27"/>
        <end position="47"/>
    </location>
</feature>
<comment type="caution">
    <text evidence="2">The sequence shown here is derived from an EMBL/GenBank/DDBJ whole genome shotgun (WGS) entry which is preliminary data.</text>
</comment>